<feature type="domain" description="NAD-dependent epimerase/dehydratase" evidence="2">
    <location>
        <begin position="3"/>
        <end position="231"/>
    </location>
</feature>
<dbReference type="GeneID" id="67178965"/>
<dbReference type="InterPro" id="IPR036291">
    <property type="entry name" value="NAD(P)-bd_dom_sf"/>
</dbReference>
<name>A0A8T8WBG1_9EURY</name>
<comment type="similarity">
    <text evidence="1">Belongs to the NAD(P)-dependent epimerase/dehydratase family.</text>
</comment>
<reference evidence="3 4" key="1">
    <citation type="journal article" date="2021" name="Int. J. Syst. Evol. Microbiol.">
        <title>Halobaculum halophilum sp. nov. and Halobaculum salinum sp. nov., isolated from salt lake and saline soil.</title>
        <authorList>
            <person name="Cui H.L."/>
            <person name="Shi X.W."/>
            <person name="Yin X.M."/>
            <person name="Yang X.Y."/>
            <person name="Hou J."/>
            <person name="Zhu L."/>
        </authorList>
    </citation>
    <scope>NUCLEOTIDE SEQUENCE [LARGE SCALE GENOMIC DNA]</scope>
    <source>
        <strain evidence="3 4">NBRC 109044</strain>
    </source>
</reference>
<evidence type="ECO:0000259" key="2">
    <source>
        <dbReference type="Pfam" id="PF01370"/>
    </source>
</evidence>
<dbReference type="PANTHER" id="PTHR43000">
    <property type="entry name" value="DTDP-D-GLUCOSE 4,6-DEHYDRATASE-RELATED"/>
    <property type="match status" value="1"/>
</dbReference>
<dbReference type="Gene3D" id="3.40.50.720">
    <property type="entry name" value="NAD(P)-binding Rossmann-like Domain"/>
    <property type="match status" value="1"/>
</dbReference>
<dbReference type="Proteomes" id="UP000826254">
    <property type="component" value="Chromosome"/>
</dbReference>
<keyword evidence="4" id="KW-1185">Reference proteome</keyword>
<evidence type="ECO:0000256" key="1">
    <source>
        <dbReference type="ARBA" id="ARBA00007637"/>
    </source>
</evidence>
<accession>A0A8T8WBG1</accession>
<dbReference type="Pfam" id="PF01370">
    <property type="entry name" value="Epimerase"/>
    <property type="match status" value="1"/>
</dbReference>
<gene>
    <name evidence="3" type="ORF">K6T50_12445</name>
</gene>
<dbReference type="AlphaFoldDB" id="A0A8T8WBG1"/>
<dbReference type="InterPro" id="IPR001509">
    <property type="entry name" value="Epimerase_deHydtase"/>
</dbReference>
<dbReference type="KEGG" id="hmp:K6T50_12445"/>
<protein>
    <submittedName>
        <fullName evidence="3">NAD-dependent epimerase/dehydratase family protein</fullName>
    </submittedName>
</protein>
<dbReference type="EMBL" id="CP081958">
    <property type="protein sequence ID" value="QZP37093.1"/>
    <property type="molecule type" value="Genomic_DNA"/>
</dbReference>
<proteinExistence type="inferred from homology"/>
<dbReference type="RefSeq" id="WP_222606908.1">
    <property type="nucleotide sequence ID" value="NZ_CP081958.1"/>
</dbReference>
<evidence type="ECO:0000313" key="4">
    <source>
        <dbReference type="Proteomes" id="UP000826254"/>
    </source>
</evidence>
<sequence>MQILITGAPGWLGTELVKQLDETEHDVHCLVLPREDTSELEPYDITEHSGNILKPETLDAAFSDDVDVVFHCAGIIHPPDLFGSDMFFDINADGTKNMLEVANDYDIEQFVYVSSNAAQGFNDSPNELMTEEMPCQPESNYGESKYEAEQHVRRYHQEFGLDYTIVRPCWYYGPRQPDRMNRLMDMIKGGHPIVFGNGMNLRSMTYVPSLVEALISVMNQPDVSKNETYWIADEKPYTTNYIYRTIANLLGVADDLRPLYVPTPISRLMEIADVTLGNLGLYEQNIHVAGEMSRHIACDPSKAMDELDWEPPTDLTEGMREGVEWAREHGEL</sequence>
<dbReference type="SUPFAM" id="SSF51735">
    <property type="entry name" value="NAD(P)-binding Rossmann-fold domains"/>
    <property type="match status" value="1"/>
</dbReference>
<organism evidence="3 4">
    <name type="scientific">Halobaculum magnesiiphilum</name>
    <dbReference type="NCBI Taxonomy" id="1017351"/>
    <lineage>
        <taxon>Archaea</taxon>
        <taxon>Methanobacteriati</taxon>
        <taxon>Methanobacteriota</taxon>
        <taxon>Stenosarchaea group</taxon>
        <taxon>Halobacteria</taxon>
        <taxon>Halobacteriales</taxon>
        <taxon>Haloferacaceae</taxon>
        <taxon>Halobaculum</taxon>
    </lineage>
</organism>
<evidence type="ECO:0000313" key="3">
    <source>
        <dbReference type="EMBL" id="QZP37093.1"/>
    </source>
</evidence>